<keyword evidence="3" id="KW-1185">Reference proteome</keyword>
<reference evidence="3" key="1">
    <citation type="journal article" date="2019" name="Int. J. Syst. Evol. Microbiol.">
        <title>The Global Catalogue of Microorganisms (GCM) 10K type strain sequencing project: providing services to taxonomists for standard genome sequencing and annotation.</title>
        <authorList>
            <consortium name="The Broad Institute Genomics Platform"/>
            <consortium name="The Broad Institute Genome Sequencing Center for Infectious Disease"/>
            <person name="Wu L."/>
            <person name="Ma J."/>
        </authorList>
    </citation>
    <scope>NUCLEOTIDE SEQUENCE [LARGE SCALE GENOMIC DNA]</scope>
    <source>
        <strain evidence="3">CGMCC 1.16455</strain>
    </source>
</reference>
<dbReference type="PANTHER" id="PTHR37017">
    <property type="entry name" value="AB HYDROLASE-1 DOMAIN-CONTAINING PROTEIN-RELATED"/>
    <property type="match status" value="1"/>
</dbReference>
<sequence length="217" mass="22951">MNPPDVVLVHGLFHQPAHMEKLAGVLRREGAIVHIPRLHRGSLAEDVAAVQEVVDGCESTPVLLGHSYGGAVIADVHGGCAQVFVAAFVPDVGESCAELGGPDALINPWVRPHPSGGSCIDPEDAIELFYADCSPRDAERGAALLVPQAGGHGRGIVQHATWNSAPSNYIVCSEDRAVDPALQRRMAERCTTSQTVATSHSPYISQPEVLAQIITSF</sequence>
<dbReference type="GeneID" id="303298162"/>
<name>A0ABW0FHZ3_9MICO</name>
<dbReference type="InterPro" id="IPR029058">
    <property type="entry name" value="AB_hydrolase_fold"/>
</dbReference>
<organism evidence="2 3">
    <name type="scientific">Brachybacterium tyrofermentans</name>
    <dbReference type="NCBI Taxonomy" id="47848"/>
    <lineage>
        <taxon>Bacteria</taxon>
        <taxon>Bacillati</taxon>
        <taxon>Actinomycetota</taxon>
        <taxon>Actinomycetes</taxon>
        <taxon>Micrococcales</taxon>
        <taxon>Dermabacteraceae</taxon>
        <taxon>Brachybacterium</taxon>
    </lineage>
</organism>
<accession>A0ABW0FHZ3</accession>
<protein>
    <submittedName>
        <fullName evidence="2">Alpha/beta hydrolase</fullName>
    </submittedName>
</protein>
<dbReference type="Pfam" id="PF12697">
    <property type="entry name" value="Abhydrolase_6"/>
    <property type="match status" value="1"/>
</dbReference>
<evidence type="ECO:0000313" key="3">
    <source>
        <dbReference type="Proteomes" id="UP001595937"/>
    </source>
</evidence>
<dbReference type="InterPro" id="IPR000073">
    <property type="entry name" value="AB_hydrolase_1"/>
</dbReference>
<feature type="domain" description="AB hydrolase-1" evidence="1">
    <location>
        <begin position="6"/>
        <end position="212"/>
    </location>
</feature>
<keyword evidence="2" id="KW-0378">Hydrolase</keyword>
<dbReference type="Proteomes" id="UP001595937">
    <property type="component" value="Unassembled WGS sequence"/>
</dbReference>
<dbReference type="RefSeq" id="WP_343925122.1">
    <property type="nucleotide sequence ID" value="NZ_BAAAIR010000044.1"/>
</dbReference>
<dbReference type="GO" id="GO:0016787">
    <property type="term" value="F:hydrolase activity"/>
    <property type="evidence" value="ECO:0007669"/>
    <property type="project" value="UniProtKB-KW"/>
</dbReference>
<comment type="caution">
    <text evidence="2">The sequence shown here is derived from an EMBL/GenBank/DDBJ whole genome shotgun (WGS) entry which is preliminary data.</text>
</comment>
<gene>
    <name evidence="2" type="ORF">ACFPK8_08175</name>
</gene>
<dbReference type="EMBL" id="JBHSLN010000021">
    <property type="protein sequence ID" value="MFC5297485.1"/>
    <property type="molecule type" value="Genomic_DNA"/>
</dbReference>
<proteinExistence type="predicted"/>
<dbReference type="SUPFAM" id="SSF53474">
    <property type="entry name" value="alpha/beta-Hydrolases"/>
    <property type="match status" value="1"/>
</dbReference>
<dbReference type="PANTHER" id="PTHR37017:SF11">
    <property type="entry name" value="ESTERASE_LIPASE_THIOESTERASE DOMAIN-CONTAINING PROTEIN"/>
    <property type="match status" value="1"/>
</dbReference>
<dbReference type="InterPro" id="IPR052897">
    <property type="entry name" value="Sec-Metab_Biosynth_Hydrolase"/>
</dbReference>
<evidence type="ECO:0000259" key="1">
    <source>
        <dbReference type="Pfam" id="PF12697"/>
    </source>
</evidence>
<dbReference type="Gene3D" id="3.40.50.1820">
    <property type="entry name" value="alpha/beta hydrolase"/>
    <property type="match status" value="1"/>
</dbReference>
<evidence type="ECO:0000313" key="2">
    <source>
        <dbReference type="EMBL" id="MFC5297485.1"/>
    </source>
</evidence>